<dbReference type="Proteomes" id="UP000663855">
    <property type="component" value="Unassembled WGS sequence"/>
</dbReference>
<sequence>MIYADVPSSHSWIVDVGDFNNDNKLDIVLTNWGDNSVSQILGYGNGNYTQPIINSTGSGSHPVSAAV</sequence>
<gene>
    <name evidence="1" type="ORF">CJN711_LOCUS34176</name>
</gene>
<dbReference type="InterPro" id="IPR028994">
    <property type="entry name" value="Integrin_alpha_N"/>
</dbReference>
<dbReference type="AlphaFoldDB" id="A0A816A3F0"/>
<dbReference type="SUPFAM" id="SSF69318">
    <property type="entry name" value="Integrin alpha N-terminal domain"/>
    <property type="match status" value="1"/>
</dbReference>
<evidence type="ECO:0008006" key="3">
    <source>
        <dbReference type="Google" id="ProtNLM"/>
    </source>
</evidence>
<organism evidence="1 2">
    <name type="scientific">Rotaria magnacalcarata</name>
    <dbReference type="NCBI Taxonomy" id="392030"/>
    <lineage>
        <taxon>Eukaryota</taxon>
        <taxon>Metazoa</taxon>
        <taxon>Spiralia</taxon>
        <taxon>Gnathifera</taxon>
        <taxon>Rotifera</taxon>
        <taxon>Eurotatoria</taxon>
        <taxon>Bdelloidea</taxon>
        <taxon>Philodinida</taxon>
        <taxon>Philodinidae</taxon>
        <taxon>Rotaria</taxon>
    </lineage>
</organism>
<proteinExistence type="predicted"/>
<comment type="caution">
    <text evidence="1">The sequence shown here is derived from an EMBL/GenBank/DDBJ whole genome shotgun (WGS) entry which is preliminary data.</text>
</comment>
<reference evidence="1" key="1">
    <citation type="submission" date="2021-02" db="EMBL/GenBank/DDBJ databases">
        <authorList>
            <person name="Nowell W R."/>
        </authorList>
    </citation>
    <scope>NUCLEOTIDE SEQUENCE</scope>
</reference>
<feature type="non-terminal residue" evidence="1">
    <location>
        <position position="67"/>
    </location>
</feature>
<evidence type="ECO:0000313" key="2">
    <source>
        <dbReference type="Proteomes" id="UP000663855"/>
    </source>
</evidence>
<feature type="non-terminal residue" evidence="1">
    <location>
        <position position="1"/>
    </location>
</feature>
<name>A0A816A3F0_9BILA</name>
<evidence type="ECO:0000313" key="1">
    <source>
        <dbReference type="EMBL" id="CAF1592199.1"/>
    </source>
</evidence>
<accession>A0A816A3F0</accession>
<protein>
    <recommendedName>
        <fullName evidence="3">VCBS repeat-containing protein</fullName>
    </recommendedName>
</protein>
<dbReference type="EMBL" id="CAJNOV010016532">
    <property type="protein sequence ID" value="CAF1592199.1"/>
    <property type="molecule type" value="Genomic_DNA"/>
</dbReference>